<dbReference type="OrthoDB" id="8444496at2"/>
<evidence type="ECO:0000313" key="1">
    <source>
        <dbReference type="EMBL" id="RKF35772.1"/>
    </source>
</evidence>
<dbReference type="RefSeq" id="WP_120348108.1">
    <property type="nucleotide sequence ID" value="NZ_MCAS01000045.1"/>
</dbReference>
<accession>A0A3R7E1T1</accession>
<dbReference type="Pfam" id="PF13207">
    <property type="entry name" value="AAA_17"/>
    <property type="match status" value="1"/>
</dbReference>
<evidence type="ECO:0000313" key="2">
    <source>
        <dbReference type="Proteomes" id="UP000283709"/>
    </source>
</evidence>
<dbReference type="SUPFAM" id="SSF52540">
    <property type="entry name" value="P-loop containing nucleoside triphosphate hydrolases"/>
    <property type="match status" value="1"/>
</dbReference>
<comment type="caution">
    <text evidence="1">The sequence shown here is derived from an EMBL/GenBank/DDBJ whole genome shotgun (WGS) entry which is preliminary data.</text>
</comment>
<reference evidence="1 2" key="1">
    <citation type="submission" date="2016-07" db="EMBL/GenBank/DDBJ databases">
        <title>Genome analysis of Burkholderia fungorum ES3-20.</title>
        <authorList>
            <person name="Xu D."/>
            <person name="Yao R."/>
            <person name="Zheng S."/>
        </authorList>
    </citation>
    <scope>NUCLEOTIDE SEQUENCE [LARGE SCALE GENOMIC DNA]</scope>
    <source>
        <strain evidence="1 2">ES3-20</strain>
    </source>
</reference>
<protein>
    <submittedName>
        <fullName evidence="1">Uncharacterized protein</fullName>
    </submittedName>
</protein>
<name>A0A3R7E1T1_9BURK</name>
<dbReference type="InterPro" id="IPR027417">
    <property type="entry name" value="P-loop_NTPase"/>
</dbReference>
<organism evidence="1 2">
    <name type="scientific">Paraburkholderia fungorum</name>
    <dbReference type="NCBI Taxonomy" id="134537"/>
    <lineage>
        <taxon>Bacteria</taxon>
        <taxon>Pseudomonadati</taxon>
        <taxon>Pseudomonadota</taxon>
        <taxon>Betaproteobacteria</taxon>
        <taxon>Burkholderiales</taxon>
        <taxon>Burkholderiaceae</taxon>
        <taxon>Paraburkholderia</taxon>
    </lineage>
</organism>
<proteinExistence type="predicted"/>
<dbReference type="Gene3D" id="3.40.50.300">
    <property type="entry name" value="P-loop containing nucleotide triphosphate hydrolases"/>
    <property type="match status" value="1"/>
</dbReference>
<sequence>MNPTVICFAGRIGSGKSSVSRSFAERAHWKYVSFGDYVRSVARERGSDAEDRSVLQALGAALIEVHGWQTFCEKVVSHSGWSGNESLVVDGIRHIEAYTALQKLVAPRRTALAYLDIQESLLRERRLQRQLPDLGSLAETHSTEIQVIQSLPGLADILIDADRPVEEIVADIVTSLGLN</sequence>
<dbReference type="PANTHER" id="PTHR41930">
    <property type="entry name" value="UPF0200 PROTEIN MJ1399"/>
    <property type="match status" value="1"/>
</dbReference>
<gene>
    <name evidence="1" type="ORF">BCY88_09040</name>
</gene>
<dbReference type="PANTHER" id="PTHR41930:SF1">
    <property type="entry name" value="DEPHOSPHO-COA KINASE"/>
    <property type="match status" value="1"/>
</dbReference>
<dbReference type="AlphaFoldDB" id="A0A3R7E1T1"/>
<dbReference type="EMBL" id="MCAS01000045">
    <property type="protein sequence ID" value="RKF35772.1"/>
    <property type="molecule type" value="Genomic_DNA"/>
</dbReference>
<dbReference type="Proteomes" id="UP000283709">
    <property type="component" value="Unassembled WGS sequence"/>
</dbReference>